<feature type="signal peptide" evidence="6">
    <location>
        <begin position="1"/>
        <end position="20"/>
    </location>
</feature>
<evidence type="ECO:0000256" key="4">
    <source>
        <dbReference type="ARBA" id="ARBA00022842"/>
    </source>
</evidence>
<dbReference type="EC" id="2.7.1.147" evidence="7"/>
<dbReference type="OrthoDB" id="5847021at2759"/>
<evidence type="ECO:0000256" key="2">
    <source>
        <dbReference type="ARBA" id="ARBA00022723"/>
    </source>
</evidence>
<gene>
    <name evidence="7" type="ORF">MCOR_24046</name>
</gene>
<dbReference type="SUPFAM" id="SSF53613">
    <property type="entry name" value="Ribokinase-like"/>
    <property type="match status" value="1"/>
</dbReference>
<evidence type="ECO:0000313" key="8">
    <source>
        <dbReference type="Proteomes" id="UP000507470"/>
    </source>
</evidence>
<dbReference type="PANTHER" id="PTHR21208">
    <property type="entry name" value="ADP-DEPENDENT GLUCOKINASE"/>
    <property type="match status" value="1"/>
</dbReference>
<evidence type="ECO:0000256" key="5">
    <source>
        <dbReference type="ARBA" id="ARBA00023152"/>
    </source>
</evidence>
<feature type="chain" id="PRO_5026870198" evidence="6">
    <location>
        <begin position="21"/>
        <end position="479"/>
    </location>
</feature>
<keyword evidence="4" id="KW-0460">Magnesium</keyword>
<reference evidence="7 8" key="1">
    <citation type="submission" date="2020-06" db="EMBL/GenBank/DDBJ databases">
        <authorList>
            <person name="Li R."/>
            <person name="Bekaert M."/>
        </authorList>
    </citation>
    <scope>NUCLEOTIDE SEQUENCE [LARGE SCALE GENOMIC DNA]</scope>
    <source>
        <strain evidence="8">wild</strain>
    </source>
</reference>
<dbReference type="InterPro" id="IPR007666">
    <property type="entry name" value="ADP_PFK/GK"/>
</dbReference>
<dbReference type="Pfam" id="PF04587">
    <property type="entry name" value="ADP_PFK_GK"/>
    <property type="match status" value="1"/>
</dbReference>
<sequence length="479" mass="54012">MFPKTLSVALVVIFLAVLYSKWFPTVVEVINPTESRIVMAWQKIIKPPMKKFQRLVVGCNSNLDYIVPGTKLLQFLNVEPGDKTDHETLHSLDHLQQTFSHFFSKGAAAERSFMDKGVFRQITNAAEKLDDLQVYIGGNAALMATKITEMFPDVKIQYIGPVGPKLKELFPESFTIPESSHIPHDEIHLIMEYKVDESWGSHTAPVATRFITSYDESNSKATMLETFFDNLENFSPDIILLSGLHMLEGQSDEFFSQRLAVVKEGLKTLPITLPVHLELASMAHKDFVRKILEEVAPHISSLGLNEQELSFSSHAADGPHKNDFQEREGQPEIHKVTDMVLWILKTFGYSEDNQDSKLTRVHFHSLTFHIIGTVKGAWHNNKEAVAAGTRTAGEQACDMKTIQPDKVKLRIPRTFKLFTGDGDREFDEFNPVLSWELEGYKFVFSPVLVCINPLRTVGLGDAISSTGLMYSEYNPDFSS</sequence>
<dbReference type="EMBL" id="CACVKT020004265">
    <property type="protein sequence ID" value="CAC5388808.1"/>
    <property type="molecule type" value="Genomic_DNA"/>
</dbReference>
<evidence type="ECO:0000256" key="3">
    <source>
        <dbReference type="ARBA" id="ARBA00022777"/>
    </source>
</evidence>
<keyword evidence="6" id="KW-0732">Signal</keyword>
<name>A0A6J8BXM9_MYTCO</name>
<dbReference type="PANTHER" id="PTHR21208:SF0">
    <property type="entry name" value="ADP-DEPENDENT GLUCOKINASE"/>
    <property type="match status" value="1"/>
</dbReference>
<organism evidence="7 8">
    <name type="scientific">Mytilus coruscus</name>
    <name type="common">Sea mussel</name>
    <dbReference type="NCBI Taxonomy" id="42192"/>
    <lineage>
        <taxon>Eukaryota</taxon>
        <taxon>Metazoa</taxon>
        <taxon>Spiralia</taxon>
        <taxon>Lophotrochozoa</taxon>
        <taxon>Mollusca</taxon>
        <taxon>Bivalvia</taxon>
        <taxon>Autobranchia</taxon>
        <taxon>Pteriomorphia</taxon>
        <taxon>Mytilida</taxon>
        <taxon>Mytiloidea</taxon>
        <taxon>Mytilidae</taxon>
        <taxon>Mytilinae</taxon>
        <taxon>Mytilus</taxon>
    </lineage>
</organism>
<dbReference type="GO" id="GO:0046872">
    <property type="term" value="F:metal ion binding"/>
    <property type="evidence" value="ECO:0007669"/>
    <property type="project" value="UniProtKB-KW"/>
</dbReference>
<accession>A0A6J8BXM9</accession>
<protein>
    <submittedName>
        <fullName evidence="7">ADPGK</fullName>
        <ecNumber evidence="7">2.7.1.147</ecNumber>
    </submittedName>
</protein>
<keyword evidence="8" id="KW-1185">Reference proteome</keyword>
<dbReference type="GO" id="GO:0006006">
    <property type="term" value="P:glucose metabolic process"/>
    <property type="evidence" value="ECO:0007669"/>
    <property type="project" value="TreeGrafter"/>
</dbReference>
<dbReference type="GO" id="GO:0005783">
    <property type="term" value="C:endoplasmic reticulum"/>
    <property type="evidence" value="ECO:0007669"/>
    <property type="project" value="TreeGrafter"/>
</dbReference>
<keyword evidence="5" id="KW-0324">Glycolysis</keyword>
<evidence type="ECO:0000256" key="6">
    <source>
        <dbReference type="SAM" id="SignalP"/>
    </source>
</evidence>
<dbReference type="AlphaFoldDB" id="A0A6J8BXM9"/>
<evidence type="ECO:0000313" key="7">
    <source>
        <dbReference type="EMBL" id="CAC5388808.1"/>
    </source>
</evidence>
<dbReference type="GO" id="GO:0043843">
    <property type="term" value="F:ADP-specific glucokinase activity"/>
    <property type="evidence" value="ECO:0007669"/>
    <property type="project" value="UniProtKB-EC"/>
</dbReference>
<proteinExistence type="predicted"/>
<keyword evidence="3" id="KW-0418">Kinase</keyword>
<dbReference type="InterPro" id="IPR029056">
    <property type="entry name" value="Ribokinase-like"/>
</dbReference>
<dbReference type="GO" id="GO:0006096">
    <property type="term" value="P:glycolytic process"/>
    <property type="evidence" value="ECO:0007669"/>
    <property type="project" value="UniProtKB-KW"/>
</dbReference>
<dbReference type="Gene3D" id="3.40.1190.20">
    <property type="match status" value="1"/>
</dbReference>
<dbReference type="Proteomes" id="UP000507470">
    <property type="component" value="Unassembled WGS sequence"/>
</dbReference>
<evidence type="ECO:0000256" key="1">
    <source>
        <dbReference type="ARBA" id="ARBA00022679"/>
    </source>
</evidence>
<keyword evidence="2" id="KW-0479">Metal-binding</keyword>
<keyword evidence="1 7" id="KW-0808">Transferase</keyword>
<dbReference type="PROSITE" id="PS51255">
    <property type="entry name" value="ADPK"/>
    <property type="match status" value="1"/>
</dbReference>